<dbReference type="AlphaFoldDB" id="A0A174MU78"/>
<reference evidence="2 4" key="2">
    <citation type="journal article" date="2019" name="Nat. Commun.">
        <title>Gram positive-like bacteriocins with broad spectrum anti-Bacteroidales activity encoded on mobile elements of the human gut microbiota.</title>
        <authorList>
            <person name="Bechon N."/>
            <person name="Coyne M.J.Jr."/>
            <person name="Laclare-Mceneany V."/>
            <person name="Chatzidaki-Livanis M."/>
            <person name="Ghigo J.-M."/>
            <person name="Comstock L.E."/>
        </authorList>
    </citation>
    <scope>NUCLEOTIDE SEQUENCE [LARGE SCALE GENOMIC DNA]</scope>
    <source>
        <strain evidence="2 4">CL01T12C17</strain>
    </source>
</reference>
<evidence type="ECO:0000313" key="4">
    <source>
        <dbReference type="Proteomes" id="UP000408523"/>
    </source>
</evidence>
<dbReference type="Proteomes" id="UP000408523">
    <property type="component" value="Unassembled WGS sequence"/>
</dbReference>
<proteinExistence type="predicted"/>
<dbReference type="EMBL" id="CYZI01000046">
    <property type="protein sequence ID" value="CUP37259.1"/>
    <property type="molecule type" value="Genomic_DNA"/>
</dbReference>
<sequence length="65" mass="7987">MNKKKYKQIESSFCGIETYRKIIGRTSWARFYYCFKVVYQYRIANIWQIMDSDLFNKHKGTTQFI</sequence>
<reference evidence="1 3" key="1">
    <citation type="submission" date="2015-09" db="EMBL/GenBank/DDBJ databases">
        <authorList>
            <consortium name="Pathogen Informatics"/>
        </authorList>
    </citation>
    <scope>NUCLEOTIDE SEQUENCE [LARGE SCALE GENOMIC DNA]</scope>
    <source>
        <strain evidence="1 3">2789STDY5834842</strain>
    </source>
</reference>
<name>A0A174MU78_PHOVU</name>
<dbReference type="EMBL" id="RWHZ01000023">
    <property type="protein sequence ID" value="TSE48741.1"/>
    <property type="molecule type" value="Genomic_DNA"/>
</dbReference>
<evidence type="ECO:0000313" key="3">
    <source>
        <dbReference type="Proteomes" id="UP000095333"/>
    </source>
</evidence>
<evidence type="ECO:0000313" key="1">
    <source>
        <dbReference type="EMBL" id="CUP37259.1"/>
    </source>
</evidence>
<organism evidence="1 3">
    <name type="scientific">Phocaeicola vulgatus</name>
    <name type="common">Bacteroides vulgatus</name>
    <dbReference type="NCBI Taxonomy" id="821"/>
    <lineage>
        <taxon>Bacteria</taxon>
        <taxon>Pseudomonadati</taxon>
        <taxon>Bacteroidota</taxon>
        <taxon>Bacteroidia</taxon>
        <taxon>Bacteroidales</taxon>
        <taxon>Bacteroidaceae</taxon>
        <taxon>Phocaeicola</taxon>
    </lineage>
</organism>
<evidence type="ECO:0000313" key="2">
    <source>
        <dbReference type="EMBL" id="TSE48741.1"/>
    </source>
</evidence>
<accession>A0A174MU78</accession>
<gene>
    <name evidence="2" type="ORF">EH214_02024</name>
    <name evidence="1" type="ORF">ERS852457_03973</name>
</gene>
<dbReference type="RefSeq" id="WP_057250838.1">
    <property type="nucleotide sequence ID" value="NZ_JABDSE010000010.1"/>
</dbReference>
<dbReference type="Proteomes" id="UP000095333">
    <property type="component" value="Unassembled WGS sequence"/>
</dbReference>
<protein>
    <submittedName>
        <fullName evidence="1">Uncharacterized protein</fullName>
    </submittedName>
</protein>